<dbReference type="EMBL" id="AVOT02033220">
    <property type="protein sequence ID" value="MBW0527093.1"/>
    <property type="molecule type" value="Genomic_DNA"/>
</dbReference>
<dbReference type="AlphaFoldDB" id="A0A9Q3I3Y0"/>
<dbReference type="Proteomes" id="UP000765509">
    <property type="component" value="Unassembled WGS sequence"/>
</dbReference>
<evidence type="ECO:0000313" key="2">
    <source>
        <dbReference type="Proteomes" id="UP000765509"/>
    </source>
</evidence>
<evidence type="ECO:0000313" key="1">
    <source>
        <dbReference type="EMBL" id="MBW0527093.1"/>
    </source>
</evidence>
<gene>
    <name evidence="1" type="ORF">O181_066808</name>
</gene>
<accession>A0A9Q3I3Y0</accession>
<keyword evidence="2" id="KW-1185">Reference proteome</keyword>
<comment type="caution">
    <text evidence="1">The sequence shown here is derived from an EMBL/GenBank/DDBJ whole genome shotgun (WGS) entry which is preliminary data.</text>
</comment>
<reference evidence="1" key="1">
    <citation type="submission" date="2021-03" db="EMBL/GenBank/DDBJ databases">
        <title>Draft genome sequence of rust myrtle Austropuccinia psidii MF-1, a brazilian biotype.</title>
        <authorList>
            <person name="Quecine M.C."/>
            <person name="Pachon D.M.R."/>
            <person name="Bonatelli M.L."/>
            <person name="Correr F.H."/>
            <person name="Franceschini L.M."/>
            <person name="Leite T.F."/>
            <person name="Margarido G.R.A."/>
            <person name="Almeida C.A."/>
            <person name="Ferrarezi J.A."/>
            <person name="Labate C.A."/>
        </authorList>
    </citation>
    <scope>NUCLEOTIDE SEQUENCE</scope>
    <source>
        <strain evidence="1">MF-1</strain>
    </source>
</reference>
<sequence>MIYGPPEPILAPNLNLPKNEQKELRTQIGHFQTVASGNQLKSSKPPLQSGDRLSLTNVLRTKNSGMVHIWYNIPLSTNFAQQYNGDVFGTKLCHSNSVPQIHHPF</sequence>
<organism evidence="1 2">
    <name type="scientific">Austropuccinia psidii MF-1</name>
    <dbReference type="NCBI Taxonomy" id="1389203"/>
    <lineage>
        <taxon>Eukaryota</taxon>
        <taxon>Fungi</taxon>
        <taxon>Dikarya</taxon>
        <taxon>Basidiomycota</taxon>
        <taxon>Pucciniomycotina</taxon>
        <taxon>Pucciniomycetes</taxon>
        <taxon>Pucciniales</taxon>
        <taxon>Sphaerophragmiaceae</taxon>
        <taxon>Austropuccinia</taxon>
    </lineage>
</organism>
<proteinExistence type="predicted"/>
<name>A0A9Q3I3Y0_9BASI</name>
<protein>
    <submittedName>
        <fullName evidence="1">Uncharacterized protein</fullName>
    </submittedName>
</protein>